<name>A0A0N4U6V8_DRAME</name>
<gene>
    <name evidence="1" type="ORF">DME_LOCUS7047</name>
</gene>
<evidence type="ECO:0000313" key="1">
    <source>
        <dbReference type="EMBL" id="VDN57074.1"/>
    </source>
</evidence>
<dbReference type="OrthoDB" id="10409370at2759"/>
<sequence>MNCVNENIHATSSRESSSEEGAIWIEHDEFPPVQIFFPMLMVYRVTFEWFGDAYELIESDNIRIQFTSLPESSVMITITERSIHQTLHSKLAKFAKMAVLMNYGPLINFFGTGISFIIDSEKRLKRRLQFLFKTLETNSFCDCEEIDVKNAFFIVDSSTETPCNLYKISRQLTYSIGPNKLLLFNNGHIVRCSSIFDINSNGSLDNNYLNKLENIISQEEIQKTYVVEQIWLERPSKIFQLLNIYRFILSKDCLLVCINDSNFGEILYNIQLIRNNMDMDHLTKSNSHVKRVDELIKLFDECMRLAFVKQYDDGDFHSYNTTFLGDISKTIKLVHDQWNKIKGELSDNMQSRNSPLLCKTLSFLSLSSVCSSTSTVNNVDVKKNQQNKRRLESLRRILLNIFREICLQSFHTTTNHLPNFIDTLRANLFLYPLKYQILSFDQQLCLMRSKFDPFTLGFDILAYIVVDITRNLRLEYKNEDIKITEELENFLQSMDYSKHTMSFIEAGDGTDYLAFQVI</sequence>
<dbReference type="EMBL" id="UYYG01001158">
    <property type="protein sequence ID" value="VDN57074.1"/>
    <property type="molecule type" value="Genomic_DNA"/>
</dbReference>
<dbReference type="AlphaFoldDB" id="A0A0N4U6V8"/>
<dbReference type="WBParaSite" id="DME_0000268701-mRNA-1">
    <property type="protein sequence ID" value="DME_0000268701-mRNA-1"/>
    <property type="gene ID" value="DME_0000268701"/>
</dbReference>
<organism evidence="2 4">
    <name type="scientific">Dracunculus medinensis</name>
    <name type="common">Guinea worm</name>
    <dbReference type="NCBI Taxonomy" id="318479"/>
    <lineage>
        <taxon>Eukaryota</taxon>
        <taxon>Metazoa</taxon>
        <taxon>Ecdysozoa</taxon>
        <taxon>Nematoda</taxon>
        <taxon>Chromadorea</taxon>
        <taxon>Rhabditida</taxon>
        <taxon>Spirurina</taxon>
        <taxon>Dracunculoidea</taxon>
        <taxon>Dracunculidae</taxon>
        <taxon>Dracunculus</taxon>
    </lineage>
</organism>
<evidence type="ECO:0000313" key="2">
    <source>
        <dbReference type="Proteomes" id="UP000038040"/>
    </source>
</evidence>
<protein>
    <submittedName>
        <fullName evidence="1 4">Uncharacterized protein</fullName>
    </submittedName>
</protein>
<evidence type="ECO:0000313" key="3">
    <source>
        <dbReference type="Proteomes" id="UP000274756"/>
    </source>
</evidence>
<dbReference type="Proteomes" id="UP000274756">
    <property type="component" value="Unassembled WGS sequence"/>
</dbReference>
<reference evidence="1 3" key="2">
    <citation type="submission" date="2018-11" db="EMBL/GenBank/DDBJ databases">
        <authorList>
            <consortium name="Pathogen Informatics"/>
        </authorList>
    </citation>
    <scope>NUCLEOTIDE SEQUENCE [LARGE SCALE GENOMIC DNA]</scope>
</reference>
<accession>A0A0N4U6V8</accession>
<proteinExistence type="predicted"/>
<evidence type="ECO:0000313" key="4">
    <source>
        <dbReference type="WBParaSite" id="DME_0000268701-mRNA-1"/>
    </source>
</evidence>
<reference evidence="4" key="1">
    <citation type="submission" date="2017-02" db="UniProtKB">
        <authorList>
            <consortium name="WormBaseParasite"/>
        </authorList>
    </citation>
    <scope>IDENTIFICATION</scope>
</reference>
<keyword evidence="3" id="KW-1185">Reference proteome</keyword>
<dbReference type="Proteomes" id="UP000038040">
    <property type="component" value="Unplaced"/>
</dbReference>